<feature type="binding site" evidence="8">
    <location>
        <position position="225"/>
    </location>
    <ligand>
        <name>UTP</name>
        <dbReference type="ChEBI" id="CHEBI:46398"/>
    </ligand>
</feature>
<feature type="binding site" evidence="7">
    <location>
        <position position="226"/>
    </location>
    <ligand>
        <name>substrate</name>
    </ligand>
</feature>
<evidence type="ECO:0000256" key="8">
    <source>
        <dbReference type="PIRSR" id="PIRSR000806-2"/>
    </source>
</evidence>
<evidence type="ECO:0000256" key="7">
    <source>
        <dbReference type="PIRSR" id="PIRSR000806-1"/>
    </source>
</evidence>
<reference evidence="9" key="1">
    <citation type="submission" date="2023-03" db="EMBL/GenBank/DDBJ databases">
        <title>Chromosome-scale reference genome and RAD-based genetic map of yellow starthistle (Centaurea solstitialis) reveal putative structural variation and QTLs associated with invader traits.</title>
        <authorList>
            <person name="Reatini B."/>
            <person name="Cang F.A."/>
            <person name="Jiang Q."/>
            <person name="Mckibben M.T.W."/>
            <person name="Barker M.S."/>
            <person name="Rieseberg L.H."/>
            <person name="Dlugosch K.M."/>
        </authorList>
    </citation>
    <scope>NUCLEOTIDE SEQUENCE</scope>
    <source>
        <strain evidence="9">CAN-66</strain>
        <tissue evidence="9">Leaf</tissue>
    </source>
</reference>
<dbReference type="Pfam" id="PF01704">
    <property type="entry name" value="UDPGP"/>
    <property type="match status" value="1"/>
</dbReference>
<gene>
    <name evidence="9" type="ORF">OSB04_012022</name>
</gene>
<dbReference type="Proteomes" id="UP001172457">
    <property type="component" value="Chromosome 3"/>
</dbReference>
<dbReference type="SUPFAM" id="SSF53448">
    <property type="entry name" value="Nucleotide-diphospho-sugar transferases"/>
    <property type="match status" value="1"/>
</dbReference>
<dbReference type="Gene3D" id="2.160.10.10">
    <property type="entry name" value="Hexapeptide repeat proteins"/>
    <property type="match status" value="1"/>
</dbReference>
<dbReference type="InterPro" id="IPR016267">
    <property type="entry name" value="UDPGP_trans"/>
</dbReference>
<protein>
    <recommendedName>
        <fullName evidence="2 6">UTP--glucose-1-phosphate uridylyltransferase</fullName>
        <ecNumber evidence="2 6">2.7.7.9</ecNumber>
    </recommendedName>
</protein>
<evidence type="ECO:0000256" key="6">
    <source>
        <dbReference type="PIRNR" id="PIRNR000806"/>
    </source>
</evidence>
<dbReference type="AlphaFoldDB" id="A0AA38TVE0"/>
<keyword evidence="3 6" id="KW-0808">Transferase</keyword>
<dbReference type="EC" id="2.7.7.9" evidence="2 6"/>
<comment type="caution">
    <text evidence="9">The sequence shown here is derived from an EMBL/GenBank/DDBJ whole genome shotgun (WGS) entry which is preliminary data.</text>
</comment>
<evidence type="ECO:0000313" key="10">
    <source>
        <dbReference type="Proteomes" id="UP001172457"/>
    </source>
</evidence>
<evidence type="ECO:0000256" key="2">
    <source>
        <dbReference type="ARBA" id="ARBA00012415"/>
    </source>
</evidence>
<dbReference type="FunFam" id="3.90.550.10:FF:000002">
    <property type="entry name" value="UTP--glucose-1-phosphate uridylyltransferase"/>
    <property type="match status" value="1"/>
</dbReference>
<sequence length="560" mass="62114">MAAADTEKKLTNLRSAVSALTQISDNEKSGFISLVSRYLRTRILSGRSDGMNRESYLVSEINKSYPVSAYRLISGEAQHVEWSKIQTPTDKVVVPYDTLASVSEDATKSLLDQLVVLKLNGGLGTTMGCTGPKSVIEVRNGLTFLDLIVIQIESLNKKYGCNVPLLLMNSFNTHDDTQKILEKYAKSKIDIMTFNQSQYPRLVADEYLPLPSKGETGKDGWYPPGHGDVFPSLMNSGKLDELISKGKKYVFVANSDNLGAVVDLKILNHLIQNKNEYCMEVTPKTLADVKGGTLISYNGKVQLLEIAQVPDQHVNEFKSIDKFKIFNTNNLWLNLSAVRRLVEAQALKMEIIPNPKEVNGVKVLQLETAAGAAIRKKKIDIIVALDYDNTFAYTTVLCSDQFFDNAIGINVPRSRFLPVKASSDLLLVQSDLYTEKDGQVIRNPARTNPDNPSIELGPEFKKVGDFLKRFKSIPSIIELDSLKVSGDVWFGASVVLKGKVVVAAKSGEKLEIPDKSVLQNKVISSLLTLLTHFMETVRICGTPRLISKRALEERRGFQHI</sequence>
<accession>A0AA38TVE0</accession>
<evidence type="ECO:0000256" key="3">
    <source>
        <dbReference type="ARBA" id="ARBA00022679"/>
    </source>
</evidence>
<dbReference type="Gene3D" id="3.90.550.10">
    <property type="entry name" value="Spore Coat Polysaccharide Biosynthesis Protein SpsA, Chain A"/>
    <property type="match status" value="1"/>
</dbReference>
<dbReference type="FunFam" id="2.160.10.10:FF:000001">
    <property type="entry name" value="UTP--glucose-1-phosphate uridylyltransferase"/>
    <property type="match status" value="1"/>
</dbReference>
<feature type="binding site" evidence="8">
    <location>
        <position position="133"/>
    </location>
    <ligand>
        <name>UTP</name>
        <dbReference type="ChEBI" id="CHEBI:46398"/>
    </ligand>
</feature>
<comment type="catalytic activity">
    <reaction evidence="5 6">
        <text>alpha-D-glucose 1-phosphate + UTP + H(+) = UDP-alpha-D-glucose + diphosphate</text>
        <dbReference type="Rhea" id="RHEA:19889"/>
        <dbReference type="ChEBI" id="CHEBI:15378"/>
        <dbReference type="ChEBI" id="CHEBI:33019"/>
        <dbReference type="ChEBI" id="CHEBI:46398"/>
        <dbReference type="ChEBI" id="CHEBI:58601"/>
        <dbReference type="ChEBI" id="CHEBI:58885"/>
        <dbReference type="EC" id="2.7.7.9"/>
    </reaction>
</comment>
<evidence type="ECO:0000313" key="9">
    <source>
        <dbReference type="EMBL" id="KAJ9557408.1"/>
    </source>
</evidence>
<name>A0AA38TVE0_9ASTR</name>
<keyword evidence="10" id="KW-1185">Reference proteome</keyword>
<evidence type="ECO:0000256" key="5">
    <source>
        <dbReference type="ARBA" id="ARBA00048128"/>
    </source>
</evidence>
<organism evidence="9 10">
    <name type="scientific">Centaurea solstitialis</name>
    <name type="common">yellow star-thistle</name>
    <dbReference type="NCBI Taxonomy" id="347529"/>
    <lineage>
        <taxon>Eukaryota</taxon>
        <taxon>Viridiplantae</taxon>
        <taxon>Streptophyta</taxon>
        <taxon>Embryophyta</taxon>
        <taxon>Tracheophyta</taxon>
        <taxon>Spermatophyta</taxon>
        <taxon>Magnoliopsida</taxon>
        <taxon>eudicotyledons</taxon>
        <taxon>Gunneridae</taxon>
        <taxon>Pentapetalae</taxon>
        <taxon>asterids</taxon>
        <taxon>campanulids</taxon>
        <taxon>Asterales</taxon>
        <taxon>Asteraceae</taxon>
        <taxon>Carduoideae</taxon>
        <taxon>Cardueae</taxon>
        <taxon>Centaureinae</taxon>
        <taxon>Centaurea</taxon>
    </lineage>
</organism>
<dbReference type="GO" id="GO:0003983">
    <property type="term" value="F:UTP:glucose-1-phosphate uridylyltransferase activity"/>
    <property type="evidence" value="ECO:0007669"/>
    <property type="project" value="UniProtKB-EC"/>
</dbReference>
<feature type="binding site" evidence="8">
    <location>
        <position position="420"/>
    </location>
    <ligand>
        <name>UTP</name>
        <dbReference type="ChEBI" id="CHEBI:46398"/>
    </ligand>
</feature>
<dbReference type="CDD" id="cd00897">
    <property type="entry name" value="UGPase_euk"/>
    <property type="match status" value="1"/>
</dbReference>
<proteinExistence type="inferred from homology"/>
<feature type="binding site" evidence="8">
    <location>
        <position position="256"/>
    </location>
    <ligand>
        <name>UTP</name>
        <dbReference type="ChEBI" id="CHEBI:46398"/>
    </ligand>
</feature>
<dbReference type="GO" id="GO:0006011">
    <property type="term" value="P:UDP-alpha-D-glucose metabolic process"/>
    <property type="evidence" value="ECO:0007669"/>
    <property type="project" value="UniProtKB-UniRule"/>
</dbReference>
<dbReference type="InterPro" id="IPR002618">
    <property type="entry name" value="UDPGP_fam"/>
</dbReference>
<dbReference type="EMBL" id="JARYMX010000003">
    <property type="protein sequence ID" value="KAJ9557408.1"/>
    <property type="molecule type" value="Genomic_DNA"/>
</dbReference>
<dbReference type="PANTHER" id="PTHR43511">
    <property type="match status" value="1"/>
</dbReference>
<comment type="similarity">
    <text evidence="1 6">Belongs to the UDPGP type 1 family.</text>
</comment>
<evidence type="ECO:0000256" key="4">
    <source>
        <dbReference type="ARBA" id="ARBA00022695"/>
    </source>
</evidence>
<keyword evidence="4 6" id="KW-0548">Nucleotidyltransferase</keyword>
<evidence type="ECO:0000256" key="1">
    <source>
        <dbReference type="ARBA" id="ARBA00010401"/>
    </source>
</evidence>
<dbReference type="InterPro" id="IPR029044">
    <property type="entry name" value="Nucleotide-diphossugar_trans"/>
</dbReference>
<dbReference type="PIRSF" id="PIRSF000806">
    <property type="entry name" value="UDPGP"/>
    <property type="match status" value="1"/>
</dbReference>
<feature type="binding site" evidence="8">
    <location>
        <position position="196"/>
    </location>
    <ligand>
        <name>UTP</name>
        <dbReference type="ChEBI" id="CHEBI:46398"/>
    </ligand>
</feature>